<name>A0A0V0RB32_9BILA</name>
<evidence type="ECO:0000313" key="2">
    <source>
        <dbReference type="Proteomes" id="UP000054630"/>
    </source>
</evidence>
<protein>
    <submittedName>
        <fullName evidence="1">Uncharacterized protein</fullName>
    </submittedName>
</protein>
<reference evidence="1 2" key="1">
    <citation type="submission" date="2015-01" db="EMBL/GenBank/DDBJ databases">
        <title>Evolution of Trichinella species and genotypes.</title>
        <authorList>
            <person name="Korhonen P.K."/>
            <person name="Edoardo P."/>
            <person name="Giuseppe L.R."/>
            <person name="Gasser R.B."/>
        </authorList>
    </citation>
    <scope>NUCLEOTIDE SEQUENCE [LARGE SCALE GENOMIC DNA]</scope>
    <source>
        <strain evidence="1">ISS37</strain>
    </source>
</reference>
<keyword evidence="2" id="KW-1185">Reference proteome</keyword>
<sequence length="77" mass="8500">LSTSSIFQNSRKILPVASSIRVSKVRPSSVTIMFVSTTGMQPVSTGRLLDRQSKATVDDIKVVNKIHDKLHPDRLPL</sequence>
<feature type="non-terminal residue" evidence="1">
    <location>
        <position position="1"/>
    </location>
</feature>
<organism evidence="1 2">
    <name type="scientific">Trichinella nelsoni</name>
    <dbReference type="NCBI Taxonomy" id="6336"/>
    <lineage>
        <taxon>Eukaryota</taxon>
        <taxon>Metazoa</taxon>
        <taxon>Ecdysozoa</taxon>
        <taxon>Nematoda</taxon>
        <taxon>Enoplea</taxon>
        <taxon>Dorylaimia</taxon>
        <taxon>Trichinellida</taxon>
        <taxon>Trichinellidae</taxon>
        <taxon>Trichinella</taxon>
    </lineage>
</organism>
<proteinExistence type="predicted"/>
<accession>A0A0V0RB32</accession>
<dbReference type="AlphaFoldDB" id="A0A0V0RB32"/>
<evidence type="ECO:0000313" key="1">
    <source>
        <dbReference type="EMBL" id="KRX11711.1"/>
    </source>
</evidence>
<comment type="caution">
    <text evidence="1">The sequence shown here is derived from an EMBL/GenBank/DDBJ whole genome shotgun (WGS) entry which is preliminary data.</text>
</comment>
<gene>
    <name evidence="1" type="ORF">T07_4923</name>
</gene>
<feature type="non-terminal residue" evidence="1">
    <location>
        <position position="77"/>
    </location>
</feature>
<dbReference type="EMBL" id="JYDL01001569">
    <property type="protein sequence ID" value="KRX11711.1"/>
    <property type="molecule type" value="Genomic_DNA"/>
</dbReference>
<dbReference type="Proteomes" id="UP000054630">
    <property type="component" value="Unassembled WGS sequence"/>
</dbReference>